<comment type="caution">
    <text evidence="2">The sequence shown here is derived from an EMBL/GenBank/DDBJ whole genome shotgun (WGS) entry which is preliminary data.</text>
</comment>
<gene>
    <name evidence="2" type="ORF">PG996_004434</name>
</gene>
<organism evidence="2 3">
    <name type="scientific">Apiospora saccharicola</name>
    <dbReference type="NCBI Taxonomy" id="335842"/>
    <lineage>
        <taxon>Eukaryota</taxon>
        <taxon>Fungi</taxon>
        <taxon>Dikarya</taxon>
        <taxon>Ascomycota</taxon>
        <taxon>Pezizomycotina</taxon>
        <taxon>Sordariomycetes</taxon>
        <taxon>Xylariomycetidae</taxon>
        <taxon>Amphisphaeriales</taxon>
        <taxon>Apiosporaceae</taxon>
        <taxon>Apiospora</taxon>
    </lineage>
</organism>
<sequence length="542" mass="60818">MSLIRSRAPLSQRRLAPTAMRSVRRLTTGSVADTIIPVNYWDNSYTDAVTNFMLRFDHQLDAGKLRGSLERLLSRPDGWRRLGGRLRRNQAAGRLAYHVPPRYTEHRPAISYHHESHDMRILQHPLGSRGRGLCAPDAPAGDPTCFGDYLRGDTPVLGLHVVSFHDATLVTLRGSHVLYDAMGRKAFLDAWSLTLQGRDDEVAPLMERDPMAHLGAPTPEETEKATLPVEEYKHADKQLGPRAFLQLGLRQILDRISHWRRRPVEEARIVCVPKPYFERIRKAAMRERLETSDSGSAVAEHEEGKVPAPPPRHMFLSDGDILCAWWTRHLLAARLPSNASQTVSVMNMMGLRDLLLQSEELIPAAEKKSAILGNAMVGVPALFLSNQSEQKSLGKMAGTLRQAIQALGTWPQVEALLKLQRAARDKKGRHAVLFGDGGMHMVVCTNWLKARFFDVDFSAAVIPPNNAQSVFHAPVAKPTNVQMHITTDGLPAFLISPFNISGKDEYGNYWIRGTLREEYWPKVEHSLLEEVLLERIESDSKH</sequence>
<proteinExistence type="predicted"/>
<reference evidence="2 3" key="1">
    <citation type="submission" date="2023-01" db="EMBL/GenBank/DDBJ databases">
        <title>Analysis of 21 Apiospora genomes using comparative genomics revels a genus with tremendous synthesis potential of carbohydrate active enzymes and secondary metabolites.</title>
        <authorList>
            <person name="Sorensen T."/>
        </authorList>
    </citation>
    <scope>NUCLEOTIDE SEQUENCE [LARGE SCALE GENOMIC DNA]</scope>
    <source>
        <strain evidence="2 3">CBS 83171</strain>
    </source>
</reference>
<dbReference type="EMBL" id="JAQQWM010000002">
    <property type="protein sequence ID" value="KAK8078264.1"/>
    <property type="molecule type" value="Genomic_DNA"/>
</dbReference>
<dbReference type="Proteomes" id="UP001446871">
    <property type="component" value="Unassembled WGS sequence"/>
</dbReference>
<keyword evidence="3" id="KW-1185">Reference proteome</keyword>
<evidence type="ECO:0000256" key="1">
    <source>
        <dbReference type="SAM" id="MobiDB-lite"/>
    </source>
</evidence>
<dbReference type="Gene3D" id="3.30.559.10">
    <property type="entry name" value="Chloramphenicol acetyltransferase-like domain"/>
    <property type="match status" value="2"/>
</dbReference>
<feature type="region of interest" description="Disordered" evidence="1">
    <location>
        <begin position="291"/>
        <end position="311"/>
    </location>
</feature>
<evidence type="ECO:0000313" key="3">
    <source>
        <dbReference type="Proteomes" id="UP001446871"/>
    </source>
</evidence>
<name>A0ABR1W450_9PEZI</name>
<dbReference type="InterPro" id="IPR023213">
    <property type="entry name" value="CAT-like_dom_sf"/>
</dbReference>
<evidence type="ECO:0000313" key="2">
    <source>
        <dbReference type="EMBL" id="KAK8078264.1"/>
    </source>
</evidence>
<accession>A0ABR1W450</accession>
<protein>
    <submittedName>
        <fullName evidence="2">Uncharacterized protein</fullName>
    </submittedName>
</protein>